<keyword evidence="3" id="KW-1185">Reference proteome</keyword>
<reference evidence="2 3" key="1">
    <citation type="submission" date="2021-06" db="EMBL/GenBank/DDBJ databases">
        <title>Caerostris extrusa draft genome.</title>
        <authorList>
            <person name="Kono N."/>
            <person name="Arakawa K."/>
        </authorList>
    </citation>
    <scope>NUCLEOTIDE SEQUENCE [LARGE SCALE GENOMIC DNA]</scope>
</reference>
<protein>
    <submittedName>
        <fullName evidence="2">Uncharacterized protein</fullName>
    </submittedName>
</protein>
<dbReference type="EMBL" id="BPLR01018215">
    <property type="protein sequence ID" value="GIY97792.1"/>
    <property type="molecule type" value="Genomic_DNA"/>
</dbReference>
<comment type="caution">
    <text evidence="2">The sequence shown here is derived from an EMBL/GenBank/DDBJ whole genome shotgun (WGS) entry which is preliminary data.</text>
</comment>
<feature type="region of interest" description="Disordered" evidence="1">
    <location>
        <begin position="138"/>
        <end position="159"/>
    </location>
</feature>
<evidence type="ECO:0000256" key="1">
    <source>
        <dbReference type="SAM" id="MobiDB-lite"/>
    </source>
</evidence>
<organism evidence="2 3">
    <name type="scientific">Caerostris extrusa</name>
    <name type="common">Bark spider</name>
    <name type="synonym">Caerostris bankana</name>
    <dbReference type="NCBI Taxonomy" id="172846"/>
    <lineage>
        <taxon>Eukaryota</taxon>
        <taxon>Metazoa</taxon>
        <taxon>Ecdysozoa</taxon>
        <taxon>Arthropoda</taxon>
        <taxon>Chelicerata</taxon>
        <taxon>Arachnida</taxon>
        <taxon>Araneae</taxon>
        <taxon>Araneomorphae</taxon>
        <taxon>Entelegynae</taxon>
        <taxon>Araneoidea</taxon>
        <taxon>Araneidae</taxon>
        <taxon>Caerostris</taxon>
    </lineage>
</organism>
<sequence length="159" mass="18253">MTNDPEEISAAAPLKKASAYRLSWRGRQLLSKSDANFCSLLLDAQKNKGTRKKLNCYLPEEQLVVGFPTNRILPKPTGNLLSMQESWQSKHRNDREKSDALQEVGKFAKFYHTAFSYRTSLHQFSYSFPSRHNRSLYRFNSPPTPLPHTVSSPPILKLR</sequence>
<name>A0AAV4XRH6_CAEEX</name>
<evidence type="ECO:0000313" key="3">
    <source>
        <dbReference type="Proteomes" id="UP001054945"/>
    </source>
</evidence>
<dbReference type="AlphaFoldDB" id="A0AAV4XRH6"/>
<accession>A0AAV4XRH6</accession>
<proteinExistence type="predicted"/>
<dbReference type="Proteomes" id="UP001054945">
    <property type="component" value="Unassembled WGS sequence"/>
</dbReference>
<evidence type="ECO:0000313" key="2">
    <source>
        <dbReference type="EMBL" id="GIY97792.1"/>
    </source>
</evidence>
<gene>
    <name evidence="2" type="ORF">CEXT_673531</name>
</gene>